<comment type="caution">
    <text evidence="9">The sequence shown here is derived from an EMBL/GenBank/DDBJ whole genome shotgun (WGS) entry which is preliminary data.</text>
</comment>
<accession>A0A9Q1F0H0</accession>
<keyword evidence="5 7" id="KW-0430">Lectin</keyword>
<dbReference type="EMBL" id="JAINUF010000010">
    <property type="protein sequence ID" value="KAJ8348576.1"/>
    <property type="molecule type" value="Genomic_DNA"/>
</dbReference>
<dbReference type="OrthoDB" id="440755at2759"/>
<dbReference type="PROSITE" id="PS52031">
    <property type="entry name" value="GG_LECTIN"/>
    <property type="match status" value="1"/>
</dbReference>
<evidence type="ECO:0000256" key="3">
    <source>
        <dbReference type="ARBA" id="ARBA00022525"/>
    </source>
</evidence>
<evidence type="ECO:0000256" key="1">
    <source>
        <dbReference type="ARBA" id="ARBA00004613"/>
    </source>
</evidence>
<evidence type="ECO:0000256" key="2">
    <source>
        <dbReference type="ARBA" id="ARBA00010905"/>
    </source>
</evidence>
<keyword evidence="6" id="KW-1015">Disulfide bond</keyword>
<keyword evidence="4" id="KW-0732">Signal</keyword>
<comment type="subcellular location">
    <subcellularLocation>
        <location evidence="1">Secreted</location>
    </subcellularLocation>
</comment>
<dbReference type="PANTHER" id="PTHR14592">
    <property type="entry name" value="UNCHARACTERIZED FAM3"/>
    <property type="match status" value="1"/>
</dbReference>
<evidence type="ECO:0000256" key="5">
    <source>
        <dbReference type="ARBA" id="ARBA00022734"/>
    </source>
</evidence>
<evidence type="ECO:0000313" key="9">
    <source>
        <dbReference type="EMBL" id="KAJ8348576.1"/>
    </source>
</evidence>
<dbReference type="InterPro" id="IPR039477">
    <property type="entry name" value="ILEI/PANDER_dom"/>
</dbReference>
<evidence type="ECO:0000256" key="7">
    <source>
        <dbReference type="PROSITE-ProRule" id="PRU01375"/>
    </source>
</evidence>
<dbReference type="Proteomes" id="UP001152622">
    <property type="component" value="Chromosome 10"/>
</dbReference>
<keyword evidence="10" id="KW-1185">Reference proteome</keyword>
<evidence type="ECO:0000259" key="8">
    <source>
        <dbReference type="Pfam" id="PF15711"/>
    </source>
</evidence>
<sequence length="227" mass="24771">MVFCTGRKFGANSRIVILTTCCVAGWFLGQFLAHIFPPKPIISVFKNTRTVPPLETQKCNRWSPCPNGSFVFEITSGGGQNVFPNICFEDEIILGESNAGRGINIAVVSASSGKMTDSANFNMWTGDNSGAMVKFIQGIPSGTFVMMATFDEGSKQLKPEAKKEIEKLGSTLINKINFRANWVFFGAKGVDIPGDFTKEKILFLNKKKSKSPGWPAVIQIDGCVGRK</sequence>
<dbReference type="GO" id="GO:0005576">
    <property type="term" value="C:extracellular region"/>
    <property type="evidence" value="ECO:0007669"/>
    <property type="project" value="UniProtKB-SubCell"/>
</dbReference>
<reference evidence="9" key="1">
    <citation type="journal article" date="2023" name="Science">
        <title>Genome structures resolve the early diversification of teleost fishes.</title>
        <authorList>
            <person name="Parey E."/>
            <person name="Louis A."/>
            <person name="Montfort J."/>
            <person name="Bouchez O."/>
            <person name="Roques C."/>
            <person name="Iampietro C."/>
            <person name="Lluch J."/>
            <person name="Castinel A."/>
            <person name="Donnadieu C."/>
            <person name="Desvignes T."/>
            <person name="Floi Bucao C."/>
            <person name="Jouanno E."/>
            <person name="Wen M."/>
            <person name="Mejri S."/>
            <person name="Dirks R."/>
            <person name="Jansen H."/>
            <person name="Henkel C."/>
            <person name="Chen W.J."/>
            <person name="Zahm M."/>
            <person name="Cabau C."/>
            <person name="Klopp C."/>
            <person name="Thompson A.W."/>
            <person name="Robinson-Rechavi M."/>
            <person name="Braasch I."/>
            <person name="Lecointre G."/>
            <person name="Bobe J."/>
            <person name="Postlethwait J.H."/>
            <person name="Berthelot C."/>
            <person name="Roest Crollius H."/>
            <person name="Guiguen Y."/>
        </authorList>
    </citation>
    <scope>NUCLEOTIDE SEQUENCE</scope>
    <source>
        <strain evidence="9">WJC10195</strain>
    </source>
</reference>
<evidence type="ECO:0000256" key="6">
    <source>
        <dbReference type="ARBA" id="ARBA00023157"/>
    </source>
</evidence>
<feature type="domain" description="ILEI/PANDER" evidence="8">
    <location>
        <begin position="101"/>
        <end position="189"/>
    </location>
</feature>
<evidence type="ECO:0000256" key="4">
    <source>
        <dbReference type="ARBA" id="ARBA00022729"/>
    </source>
</evidence>
<evidence type="ECO:0000313" key="10">
    <source>
        <dbReference type="Proteomes" id="UP001152622"/>
    </source>
</evidence>
<protein>
    <recommendedName>
        <fullName evidence="8">ILEI/PANDER domain-containing protein</fullName>
    </recommendedName>
</protein>
<organism evidence="9 10">
    <name type="scientific">Synaphobranchus kaupii</name>
    <name type="common">Kaup's arrowtooth eel</name>
    <dbReference type="NCBI Taxonomy" id="118154"/>
    <lineage>
        <taxon>Eukaryota</taxon>
        <taxon>Metazoa</taxon>
        <taxon>Chordata</taxon>
        <taxon>Craniata</taxon>
        <taxon>Vertebrata</taxon>
        <taxon>Euteleostomi</taxon>
        <taxon>Actinopterygii</taxon>
        <taxon>Neopterygii</taxon>
        <taxon>Teleostei</taxon>
        <taxon>Anguilliformes</taxon>
        <taxon>Synaphobranchidae</taxon>
        <taxon>Synaphobranchus</taxon>
    </lineage>
</organism>
<gene>
    <name evidence="9" type="ORF">SKAU_G00271650</name>
</gene>
<name>A0A9Q1F0H0_SYNKA</name>
<dbReference type="AlphaFoldDB" id="A0A9Q1F0H0"/>
<dbReference type="GO" id="GO:0030246">
    <property type="term" value="F:carbohydrate binding"/>
    <property type="evidence" value="ECO:0007669"/>
    <property type="project" value="UniProtKB-UniRule"/>
</dbReference>
<comment type="similarity">
    <text evidence="2">Belongs to the FAM3 family.</text>
</comment>
<keyword evidence="3" id="KW-0964">Secreted</keyword>
<proteinExistence type="inferred from homology"/>
<dbReference type="Pfam" id="PF15711">
    <property type="entry name" value="ILEI"/>
    <property type="match status" value="1"/>
</dbReference>
<dbReference type="InterPro" id="IPR039220">
    <property type="entry name" value="FAM3"/>
</dbReference>